<evidence type="ECO:0000259" key="1">
    <source>
        <dbReference type="Pfam" id="PF00239"/>
    </source>
</evidence>
<reference evidence="2 3" key="1">
    <citation type="journal article" date="2019" name="Nat. Microbiol.">
        <title>Mediterranean grassland soil C-N compound turnover is dependent on rainfall and depth, and is mediated by genomically divergent microorganisms.</title>
        <authorList>
            <person name="Diamond S."/>
            <person name="Andeer P.F."/>
            <person name="Li Z."/>
            <person name="Crits-Christoph A."/>
            <person name="Burstein D."/>
            <person name="Anantharaman K."/>
            <person name="Lane K.R."/>
            <person name="Thomas B.C."/>
            <person name="Pan C."/>
            <person name="Northen T.R."/>
            <person name="Banfield J.F."/>
        </authorList>
    </citation>
    <scope>NUCLEOTIDE SEQUENCE [LARGE SCALE GENOMIC DNA]</scope>
    <source>
        <strain evidence="2">NP_7</strain>
    </source>
</reference>
<dbReference type="GO" id="GO:0003677">
    <property type="term" value="F:DNA binding"/>
    <property type="evidence" value="ECO:0007669"/>
    <property type="project" value="InterPro"/>
</dbReference>
<organism evidence="2 3">
    <name type="scientific">Candidatus Segetimicrobium genomatis</name>
    <dbReference type="NCBI Taxonomy" id="2569760"/>
    <lineage>
        <taxon>Bacteria</taxon>
        <taxon>Bacillati</taxon>
        <taxon>Candidatus Sysuimicrobiota</taxon>
        <taxon>Candidatus Sysuimicrobiia</taxon>
        <taxon>Candidatus Sysuimicrobiales</taxon>
        <taxon>Candidatus Segetimicrobiaceae</taxon>
        <taxon>Candidatus Segetimicrobium</taxon>
    </lineage>
</organism>
<dbReference type="Pfam" id="PF00239">
    <property type="entry name" value="Resolvase"/>
    <property type="match status" value="1"/>
</dbReference>
<gene>
    <name evidence="2" type="ORF">E6H04_14960</name>
</gene>
<comment type="caution">
    <text evidence="2">The sequence shown here is derived from an EMBL/GenBank/DDBJ whole genome shotgun (WGS) entry which is preliminary data.</text>
</comment>
<protein>
    <submittedName>
        <fullName evidence="2">Recombinase family protein</fullName>
    </submittedName>
</protein>
<proteinExistence type="predicted"/>
<sequence>MRAAIYARYSSENQRPESIEDQVAACRRLAAQRGFTI</sequence>
<dbReference type="GO" id="GO:0000150">
    <property type="term" value="F:DNA strand exchange activity"/>
    <property type="evidence" value="ECO:0007669"/>
    <property type="project" value="InterPro"/>
</dbReference>
<evidence type="ECO:0000313" key="3">
    <source>
        <dbReference type="Proteomes" id="UP000320048"/>
    </source>
</evidence>
<dbReference type="EMBL" id="VBAO01000509">
    <property type="protein sequence ID" value="TMI76535.1"/>
    <property type="molecule type" value="Genomic_DNA"/>
</dbReference>
<accession>A0A537IZ35</accession>
<dbReference type="InterPro" id="IPR006119">
    <property type="entry name" value="Resolv_N"/>
</dbReference>
<dbReference type="InterPro" id="IPR036162">
    <property type="entry name" value="Resolvase-like_N_sf"/>
</dbReference>
<dbReference type="AlphaFoldDB" id="A0A537IZ35"/>
<feature type="domain" description="Resolvase/invertase-type recombinase catalytic" evidence="1">
    <location>
        <begin position="3"/>
        <end position="37"/>
    </location>
</feature>
<feature type="non-terminal residue" evidence="2">
    <location>
        <position position="37"/>
    </location>
</feature>
<dbReference type="SUPFAM" id="SSF53041">
    <property type="entry name" value="Resolvase-like"/>
    <property type="match status" value="1"/>
</dbReference>
<evidence type="ECO:0000313" key="2">
    <source>
        <dbReference type="EMBL" id="TMI76535.1"/>
    </source>
</evidence>
<dbReference type="Gene3D" id="3.40.50.1390">
    <property type="entry name" value="Resolvase, N-terminal catalytic domain"/>
    <property type="match status" value="1"/>
</dbReference>
<name>A0A537IZ35_9BACT</name>
<dbReference type="Proteomes" id="UP000320048">
    <property type="component" value="Unassembled WGS sequence"/>
</dbReference>